<dbReference type="RefSeq" id="WP_136451834.1">
    <property type="nucleotide sequence ID" value="NZ_SSTI01000008.1"/>
</dbReference>
<dbReference type="CDD" id="cd02253">
    <property type="entry name" value="DmpA"/>
    <property type="match status" value="1"/>
</dbReference>
<gene>
    <name evidence="3" type="ORF">E5988_12250</name>
</gene>
<protein>
    <submittedName>
        <fullName evidence="3">P1 family peptidase</fullName>
    </submittedName>
</protein>
<dbReference type="SUPFAM" id="SSF56266">
    <property type="entry name" value="DmpA/ArgJ-like"/>
    <property type="match status" value="1"/>
</dbReference>
<dbReference type="InterPro" id="IPR016117">
    <property type="entry name" value="ArgJ-like_dom_sf"/>
</dbReference>
<organism evidence="3 4">
    <name type="scientific">Sphingomonas olei</name>
    <dbReference type="NCBI Taxonomy" id="1886787"/>
    <lineage>
        <taxon>Bacteria</taxon>
        <taxon>Pseudomonadati</taxon>
        <taxon>Pseudomonadota</taxon>
        <taxon>Alphaproteobacteria</taxon>
        <taxon>Sphingomonadales</taxon>
        <taxon>Sphingomonadaceae</taxon>
        <taxon>Sphingomonas</taxon>
    </lineage>
</organism>
<feature type="compositionally biased region" description="Basic and acidic residues" evidence="2">
    <location>
        <begin position="1"/>
        <end position="17"/>
    </location>
</feature>
<proteinExistence type="inferred from homology"/>
<feature type="region of interest" description="Disordered" evidence="2">
    <location>
        <begin position="1"/>
        <end position="24"/>
    </location>
</feature>
<keyword evidence="4" id="KW-1185">Reference proteome</keyword>
<comment type="caution">
    <text evidence="3">The sequence shown here is derived from an EMBL/GenBank/DDBJ whole genome shotgun (WGS) entry which is preliminary data.</text>
</comment>
<dbReference type="Pfam" id="PF03576">
    <property type="entry name" value="Peptidase_S58"/>
    <property type="match status" value="1"/>
</dbReference>
<reference evidence="3 4" key="1">
    <citation type="submission" date="2019-04" db="EMBL/GenBank/DDBJ databases">
        <title>Microbes associate with the intestines of laboratory mice.</title>
        <authorList>
            <person name="Navarre W."/>
            <person name="Wong E."/>
            <person name="Huang K.C."/>
            <person name="Tropini C."/>
            <person name="Ng K."/>
            <person name="Yu B."/>
        </authorList>
    </citation>
    <scope>NUCLEOTIDE SEQUENCE [LARGE SCALE GENOMIC DNA]</scope>
    <source>
        <strain evidence="3 4">NM83_B4-11</strain>
    </source>
</reference>
<evidence type="ECO:0000256" key="2">
    <source>
        <dbReference type="SAM" id="MobiDB-lite"/>
    </source>
</evidence>
<comment type="similarity">
    <text evidence="1">Belongs to the peptidase S58 family.</text>
</comment>
<dbReference type="EMBL" id="SSTI01000008">
    <property type="protein sequence ID" value="THG39440.1"/>
    <property type="molecule type" value="Genomic_DNA"/>
</dbReference>
<dbReference type="PANTHER" id="PTHR36512:SF3">
    <property type="entry name" value="BLR5678 PROTEIN"/>
    <property type="match status" value="1"/>
</dbReference>
<evidence type="ECO:0000256" key="1">
    <source>
        <dbReference type="ARBA" id="ARBA00007068"/>
    </source>
</evidence>
<accession>A0ABY2QFT6</accession>
<name>A0ABY2QFT6_9SPHN</name>
<dbReference type="PANTHER" id="PTHR36512">
    <property type="entry name" value="D-AMINOPEPTIDASE"/>
    <property type="match status" value="1"/>
</dbReference>
<dbReference type="Gene3D" id="3.60.70.12">
    <property type="entry name" value="L-amino peptidase D-ALA esterase/amidase"/>
    <property type="match status" value="1"/>
</dbReference>
<evidence type="ECO:0000313" key="4">
    <source>
        <dbReference type="Proteomes" id="UP000308038"/>
    </source>
</evidence>
<sequence>MEQERQGAGRAADDAEPRVAATKGEEDLTLGKTIAAAGLLAITSAAAIAGQGGKAEAPRAREAGVTIGVLPAGPRNAITDVAGVRVGHVTIEEGRDVHTGVTAVVPHGGNVFRSRVPAGFVAYNAFGKFAGSTQVVELGEIETPILLTNTLNVPEAMAAAVEWTLAQPGNEKVRSVNAVVGETNDGFLNDIRRRRVTIADARRAIEAAREGPVAEGAVGAGTGTVAFEYKGGIGTASRRLPAAMGGWTLGVLVQSNYGGVLNIAGVPVGRRLGRHEFAGRVERGTADGSVVIVIATDAPLSDRNLRRIAERAFIGIGRTGSSFSNGSGDYAIAFSTHAAVRREEGKAGAVGATAAELRNEAMSPLFQAAAEATEEAVINSLFAAGTVTGHRGTAEQLPLDKVLPWVVDAGK</sequence>
<evidence type="ECO:0000313" key="3">
    <source>
        <dbReference type="EMBL" id="THG39440.1"/>
    </source>
</evidence>
<dbReference type="InterPro" id="IPR005321">
    <property type="entry name" value="Peptidase_S58_DmpA"/>
</dbReference>
<dbReference type="Proteomes" id="UP000308038">
    <property type="component" value="Unassembled WGS sequence"/>
</dbReference>